<keyword evidence="3 5" id="KW-0067">ATP-binding</keyword>
<dbReference type="PROSITE" id="PS00211">
    <property type="entry name" value="ABC_TRANSPORTER_1"/>
    <property type="match status" value="1"/>
</dbReference>
<evidence type="ECO:0000256" key="3">
    <source>
        <dbReference type="ARBA" id="ARBA00022840"/>
    </source>
</evidence>
<dbReference type="InterPro" id="IPR051782">
    <property type="entry name" value="ABC_Transporter_VariousFunc"/>
</dbReference>
<dbReference type="InterPro" id="IPR003593">
    <property type="entry name" value="AAA+_ATPase"/>
</dbReference>
<keyword evidence="1" id="KW-0813">Transport</keyword>
<dbReference type="Pfam" id="PF00005">
    <property type="entry name" value="ABC_tran"/>
    <property type="match status" value="1"/>
</dbReference>
<dbReference type="Gene3D" id="3.40.50.300">
    <property type="entry name" value="P-loop containing nucleotide triphosphate hydrolases"/>
    <property type="match status" value="1"/>
</dbReference>
<proteinExistence type="predicted"/>
<evidence type="ECO:0000313" key="6">
    <source>
        <dbReference type="Proteomes" id="UP001348492"/>
    </source>
</evidence>
<dbReference type="PROSITE" id="PS50893">
    <property type="entry name" value="ABC_TRANSPORTER_2"/>
    <property type="match status" value="1"/>
</dbReference>
<evidence type="ECO:0000313" key="5">
    <source>
        <dbReference type="EMBL" id="WWD83442.1"/>
    </source>
</evidence>
<protein>
    <submittedName>
        <fullName evidence="5">ABC-type transporter ATP-binding protein EcsA</fullName>
    </submittedName>
</protein>
<dbReference type="InterPro" id="IPR003439">
    <property type="entry name" value="ABC_transporter-like_ATP-bd"/>
</dbReference>
<dbReference type="SUPFAM" id="SSF52540">
    <property type="entry name" value="P-loop containing nucleoside triphosphate hydrolases"/>
    <property type="match status" value="1"/>
</dbReference>
<gene>
    <name evidence="5" type="primary">ecsA</name>
    <name evidence="5" type="ORF">TEGL_18520</name>
</gene>
<evidence type="ECO:0000259" key="4">
    <source>
        <dbReference type="PROSITE" id="PS50893"/>
    </source>
</evidence>
<dbReference type="CDD" id="cd03230">
    <property type="entry name" value="ABC_DR_subfamily_A"/>
    <property type="match status" value="1"/>
</dbReference>
<sequence>MLKIINLTKSYKNKKAIENISMEVKEGEIFGFIGHNGAGKTTTIKSIVGIHNFEEGDVLINSKSIKKYPIECKKEIAYIPDNPDLYESLTGIGYLNFIADIFKVEKKEREEKIKYYSKEFEIDKALGDLISSYSHGMKQKLAIISALMHSPKILILDEPFVGLDPKAAFTLKEIMKEFCNNGGCIFFSTHVLEVAEKICDKIAIIKDGKLVTYGETEKVKGDKSLENIFMEMINNEQFSFVNEK</sequence>
<dbReference type="PANTHER" id="PTHR42939">
    <property type="entry name" value="ABC TRANSPORTER ATP-BINDING PROTEIN ALBC-RELATED"/>
    <property type="match status" value="1"/>
</dbReference>
<dbReference type="SMART" id="SM00382">
    <property type="entry name" value="AAA"/>
    <property type="match status" value="1"/>
</dbReference>
<dbReference type="InterPro" id="IPR027417">
    <property type="entry name" value="P-loop_NTPase"/>
</dbReference>
<dbReference type="RefSeq" id="WP_018591133.1">
    <property type="nucleotide sequence ID" value="NZ_CP117523.1"/>
</dbReference>
<reference evidence="5 6" key="1">
    <citation type="journal article" date="2023" name="PLoS ONE">
        <title>Genome-based metabolic and phylogenomic analysis of three Terrisporobacter species.</title>
        <authorList>
            <person name="Boer T."/>
            <person name="Bengelsdorf F.R."/>
            <person name="Bomeke M."/>
            <person name="Daniel R."/>
            <person name="Poehlein A."/>
        </authorList>
    </citation>
    <scope>NUCLEOTIDE SEQUENCE [LARGE SCALE GENOMIC DNA]</scope>
    <source>
        <strain evidence="5 6">DSM 1288</strain>
    </source>
</reference>
<organism evidence="5 6">
    <name type="scientific">Terrisporobacter glycolicus ATCC 14880 = DSM 1288</name>
    <dbReference type="NCBI Taxonomy" id="1121315"/>
    <lineage>
        <taxon>Bacteria</taxon>
        <taxon>Bacillati</taxon>
        <taxon>Bacillota</taxon>
        <taxon>Clostridia</taxon>
        <taxon>Peptostreptococcales</taxon>
        <taxon>Peptostreptococcaceae</taxon>
        <taxon>Terrisporobacter</taxon>
    </lineage>
</organism>
<dbReference type="GO" id="GO:0005524">
    <property type="term" value="F:ATP binding"/>
    <property type="evidence" value="ECO:0007669"/>
    <property type="project" value="UniProtKB-KW"/>
</dbReference>
<accession>A0ABZ2EUH3</accession>
<evidence type="ECO:0000256" key="2">
    <source>
        <dbReference type="ARBA" id="ARBA00022741"/>
    </source>
</evidence>
<dbReference type="InterPro" id="IPR017871">
    <property type="entry name" value="ABC_transporter-like_CS"/>
</dbReference>
<dbReference type="PANTHER" id="PTHR42939:SF1">
    <property type="entry name" value="ABC TRANSPORTER ATP-BINDING PROTEIN ALBC-RELATED"/>
    <property type="match status" value="1"/>
</dbReference>
<keyword evidence="6" id="KW-1185">Reference proteome</keyword>
<evidence type="ECO:0000256" key="1">
    <source>
        <dbReference type="ARBA" id="ARBA00022448"/>
    </source>
</evidence>
<name>A0ABZ2EUH3_9FIRM</name>
<dbReference type="Proteomes" id="UP001348492">
    <property type="component" value="Chromosome"/>
</dbReference>
<feature type="domain" description="ABC transporter" evidence="4">
    <location>
        <begin position="2"/>
        <end position="232"/>
    </location>
</feature>
<keyword evidence="2" id="KW-0547">Nucleotide-binding</keyword>
<dbReference type="EMBL" id="CP117523">
    <property type="protein sequence ID" value="WWD83442.1"/>
    <property type="molecule type" value="Genomic_DNA"/>
</dbReference>